<sequence>MAHPPTLELFAEELRLSRTSAGMSQDALGAEISFSASLVAGVEQCRRIPQPEFTARCDSVLKTGGRLERIRLKLGRDVVLPWFREWILIEREATMLCSYEALVVPGLLQTEGYARSLLEGASRFTEEEIEQQVASRLERQVVLDRNPPPLFVAVLDEYILRRPVGGLEVMTAQLRHLVEVGHRPRVHLHVVPAGAGAYPGLNGAFVLATPSEGDDLAYLDNQLQGHIVQRQADVLSLRETWESVRARALPHERSIELITEATQAWS</sequence>
<organism evidence="2 3">
    <name type="scientific">Plantactinospora soyae</name>
    <dbReference type="NCBI Taxonomy" id="1544732"/>
    <lineage>
        <taxon>Bacteria</taxon>
        <taxon>Bacillati</taxon>
        <taxon>Actinomycetota</taxon>
        <taxon>Actinomycetes</taxon>
        <taxon>Micromonosporales</taxon>
        <taxon>Micromonosporaceae</taxon>
        <taxon>Plantactinospora</taxon>
    </lineage>
</organism>
<dbReference type="InterPro" id="IPR010982">
    <property type="entry name" value="Lambda_DNA-bd_dom_sf"/>
</dbReference>
<proteinExistence type="predicted"/>
<dbReference type="Gene3D" id="1.10.260.40">
    <property type="entry name" value="lambda repressor-like DNA-binding domains"/>
    <property type="match status" value="1"/>
</dbReference>
<accession>A0A927M8S8</accession>
<dbReference type="InterPro" id="IPR043917">
    <property type="entry name" value="DUF5753"/>
</dbReference>
<dbReference type="RefSeq" id="WP_192769410.1">
    <property type="nucleotide sequence ID" value="NZ_JADBEB010000001.1"/>
</dbReference>
<dbReference type="SUPFAM" id="SSF47413">
    <property type="entry name" value="lambda repressor-like DNA-binding domains"/>
    <property type="match status" value="1"/>
</dbReference>
<name>A0A927M8S8_9ACTN</name>
<dbReference type="AlphaFoldDB" id="A0A927M8S8"/>
<dbReference type="EMBL" id="JADBEB010000001">
    <property type="protein sequence ID" value="MBE1490059.1"/>
    <property type="molecule type" value="Genomic_DNA"/>
</dbReference>
<evidence type="ECO:0000259" key="1">
    <source>
        <dbReference type="Pfam" id="PF19054"/>
    </source>
</evidence>
<evidence type="ECO:0000313" key="2">
    <source>
        <dbReference type="EMBL" id="MBE1490059.1"/>
    </source>
</evidence>
<dbReference type="Proteomes" id="UP000649753">
    <property type="component" value="Unassembled WGS sequence"/>
</dbReference>
<keyword evidence="3" id="KW-1185">Reference proteome</keyword>
<protein>
    <submittedName>
        <fullName evidence="2">Transcriptional regulator with XRE-family HTH domain</fullName>
    </submittedName>
</protein>
<gene>
    <name evidence="2" type="ORF">H4W31_005697</name>
</gene>
<evidence type="ECO:0000313" key="3">
    <source>
        <dbReference type="Proteomes" id="UP000649753"/>
    </source>
</evidence>
<comment type="caution">
    <text evidence="2">The sequence shown here is derived from an EMBL/GenBank/DDBJ whole genome shotgun (WGS) entry which is preliminary data.</text>
</comment>
<dbReference type="Pfam" id="PF13560">
    <property type="entry name" value="HTH_31"/>
    <property type="match status" value="1"/>
</dbReference>
<reference evidence="2" key="1">
    <citation type="submission" date="2020-10" db="EMBL/GenBank/DDBJ databases">
        <title>Sequencing the genomes of 1000 actinobacteria strains.</title>
        <authorList>
            <person name="Klenk H.-P."/>
        </authorList>
    </citation>
    <scope>NUCLEOTIDE SEQUENCE</scope>
    <source>
        <strain evidence="2">DSM 46832</strain>
    </source>
</reference>
<dbReference type="GO" id="GO:0003677">
    <property type="term" value="F:DNA binding"/>
    <property type="evidence" value="ECO:0007669"/>
    <property type="project" value="InterPro"/>
</dbReference>
<dbReference type="Pfam" id="PF19054">
    <property type="entry name" value="DUF5753"/>
    <property type="match status" value="1"/>
</dbReference>
<feature type="domain" description="DUF5753" evidence="1">
    <location>
        <begin position="84"/>
        <end position="260"/>
    </location>
</feature>